<protein>
    <submittedName>
        <fullName evidence="2">Uncharacterized protein</fullName>
    </submittedName>
</protein>
<feature type="compositionally biased region" description="Polar residues" evidence="1">
    <location>
        <begin position="85"/>
        <end position="103"/>
    </location>
</feature>
<organism evidence="2 3">
    <name type="scientific">Crotalaria pallida</name>
    <name type="common">Smooth rattlebox</name>
    <name type="synonym">Crotalaria striata</name>
    <dbReference type="NCBI Taxonomy" id="3830"/>
    <lineage>
        <taxon>Eukaryota</taxon>
        <taxon>Viridiplantae</taxon>
        <taxon>Streptophyta</taxon>
        <taxon>Embryophyta</taxon>
        <taxon>Tracheophyta</taxon>
        <taxon>Spermatophyta</taxon>
        <taxon>Magnoliopsida</taxon>
        <taxon>eudicotyledons</taxon>
        <taxon>Gunneridae</taxon>
        <taxon>Pentapetalae</taxon>
        <taxon>rosids</taxon>
        <taxon>fabids</taxon>
        <taxon>Fabales</taxon>
        <taxon>Fabaceae</taxon>
        <taxon>Papilionoideae</taxon>
        <taxon>50 kb inversion clade</taxon>
        <taxon>genistoids sensu lato</taxon>
        <taxon>core genistoids</taxon>
        <taxon>Crotalarieae</taxon>
        <taxon>Crotalaria</taxon>
    </lineage>
</organism>
<reference evidence="2 3" key="1">
    <citation type="submission" date="2024-01" db="EMBL/GenBank/DDBJ databases">
        <title>The genomes of 5 underutilized Papilionoideae crops provide insights into root nodulation and disease resistanc.</title>
        <authorList>
            <person name="Yuan L."/>
        </authorList>
    </citation>
    <scope>NUCLEOTIDE SEQUENCE [LARGE SCALE GENOMIC DNA]</scope>
    <source>
        <strain evidence="2">ZHUSHIDOU_FW_LH</strain>
        <tissue evidence="2">Leaf</tissue>
    </source>
</reference>
<accession>A0AAN9EJ56</accession>
<sequence>MESEKAQEVGVNPEDQGAVIGVAVSEEALHGDWLVVKRKKKGGNERKKGGAMDKGKISGNQSVSGEAKNQPKIPRKEKEGIGNPNLLTFPSTALSLATSNSRGKSQDNGKKRARKDTHKKDDVEEGKLMHDTELVHVQLIDSTRKDREVTLGQHVNIEKEGVVSTGHRKESTMKGFDLGHEIVISPNLLGGLGAQSSKGGKPKGRPPDLKAKGKSDSRGSGSTVDDSGDDIVREPFSMVLDSGQ</sequence>
<feature type="compositionally biased region" description="Basic and acidic residues" evidence="1">
    <location>
        <begin position="118"/>
        <end position="128"/>
    </location>
</feature>
<feature type="region of interest" description="Disordered" evidence="1">
    <location>
        <begin position="37"/>
        <end position="128"/>
    </location>
</feature>
<dbReference type="AlphaFoldDB" id="A0AAN9EJ56"/>
<dbReference type="EMBL" id="JAYWIO010000006">
    <property type="protein sequence ID" value="KAK7257330.1"/>
    <property type="molecule type" value="Genomic_DNA"/>
</dbReference>
<comment type="caution">
    <text evidence="2">The sequence shown here is derived from an EMBL/GenBank/DDBJ whole genome shotgun (WGS) entry which is preliminary data.</text>
</comment>
<evidence type="ECO:0000256" key="1">
    <source>
        <dbReference type="SAM" id="MobiDB-lite"/>
    </source>
</evidence>
<feature type="compositionally biased region" description="Basic and acidic residues" evidence="1">
    <location>
        <begin position="42"/>
        <end position="56"/>
    </location>
</feature>
<gene>
    <name evidence="2" type="ORF">RIF29_31216</name>
</gene>
<proteinExistence type="predicted"/>
<dbReference type="Proteomes" id="UP001372338">
    <property type="component" value="Unassembled WGS sequence"/>
</dbReference>
<feature type="region of interest" description="Disordered" evidence="1">
    <location>
        <begin position="189"/>
        <end position="244"/>
    </location>
</feature>
<keyword evidence="3" id="KW-1185">Reference proteome</keyword>
<evidence type="ECO:0000313" key="2">
    <source>
        <dbReference type="EMBL" id="KAK7257330.1"/>
    </source>
</evidence>
<evidence type="ECO:0000313" key="3">
    <source>
        <dbReference type="Proteomes" id="UP001372338"/>
    </source>
</evidence>
<name>A0AAN9EJ56_CROPI</name>
<feature type="compositionally biased region" description="Basic and acidic residues" evidence="1">
    <location>
        <begin position="205"/>
        <end position="217"/>
    </location>
</feature>